<name>A0A4Y8IK55_9BACI</name>
<gene>
    <name evidence="1" type="ORF">E3U55_10000</name>
</gene>
<protein>
    <submittedName>
        <fullName evidence="1">Uncharacterized protein</fullName>
    </submittedName>
</protein>
<organism evidence="1 2">
    <name type="scientific">Filobacillus milosensis</name>
    <dbReference type="NCBI Taxonomy" id="94137"/>
    <lineage>
        <taxon>Bacteria</taxon>
        <taxon>Bacillati</taxon>
        <taxon>Bacillota</taxon>
        <taxon>Bacilli</taxon>
        <taxon>Bacillales</taxon>
        <taxon>Bacillaceae</taxon>
        <taxon>Filobacillus</taxon>
    </lineage>
</organism>
<dbReference type="Proteomes" id="UP000297975">
    <property type="component" value="Unassembled WGS sequence"/>
</dbReference>
<keyword evidence="2" id="KW-1185">Reference proteome</keyword>
<dbReference type="AlphaFoldDB" id="A0A4Y8IK55"/>
<evidence type="ECO:0000313" key="2">
    <source>
        <dbReference type="Proteomes" id="UP000297975"/>
    </source>
</evidence>
<reference evidence="1 2" key="1">
    <citation type="submission" date="2019-03" db="EMBL/GenBank/DDBJ databases">
        <authorList>
            <person name="He R.-H."/>
        </authorList>
    </citation>
    <scope>NUCLEOTIDE SEQUENCE [LARGE SCALE GENOMIC DNA]</scope>
    <source>
        <strain evidence="2">SH 714</strain>
    </source>
</reference>
<accession>A0A4Y8IK55</accession>
<dbReference type="EMBL" id="SOPW01000009">
    <property type="protein sequence ID" value="TFB21141.1"/>
    <property type="molecule type" value="Genomic_DNA"/>
</dbReference>
<dbReference type="RefSeq" id="WP_134340282.1">
    <property type="nucleotide sequence ID" value="NZ_SOPW01000009.1"/>
</dbReference>
<comment type="caution">
    <text evidence="1">The sequence shown here is derived from an EMBL/GenBank/DDBJ whole genome shotgun (WGS) entry which is preliminary data.</text>
</comment>
<sequence length="115" mass="13423">MNYYPARVISIENNYIKIRGYLDNESKRRIFKECDIKDITTNELVITYISSTSDAFSDINLIEKLLLIRDIGIPFNEDHKVIYSPAEFMRELLDRGYKIGQFNAINGYGTIREFG</sequence>
<evidence type="ECO:0000313" key="1">
    <source>
        <dbReference type="EMBL" id="TFB21141.1"/>
    </source>
</evidence>
<proteinExistence type="predicted"/>